<accession>A0A017RWQ4</accession>
<evidence type="ECO:0000313" key="9">
    <source>
        <dbReference type="EMBL" id="EYE88370.1"/>
    </source>
</evidence>
<keyword evidence="6 7" id="KW-0472">Membrane</keyword>
<dbReference type="STRING" id="1403537.Q428_08200"/>
<feature type="transmembrane region" description="Helical" evidence="7">
    <location>
        <begin position="79"/>
        <end position="98"/>
    </location>
</feature>
<evidence type="ECO:0000256" key="5">
    <source>
        <dbReference type="ARBA" id="ARBA00022989"/>
    </source>
</evidence>
<name>A0A017RWQ4_9CLOT</name>
<gene>
    <name evidence="9" type="ORF">Q428_08200</name>
</gene>
<evidence type="ECO:0000256" key="1">
    <source>
        <dbReference type="ARBA" id="ARBA00004651"/>
    </source>
</evidence>
<dbReference type="PANTHER" id="PTHR33932:SF4">
    <property type="entry name" value="NA(+)_H(+) ANTIPORTER SUBUNIT B"/>
    <property type="match status" value="1"/>
</dbReference>
<dbReference type="NCBIfam" id="NF006248">
    <property type="entry name" value="PRK08386.1"/>
    <property type="match status" value="1"/>
</dbReference>
<evidence type="ECO:0000256" key="3">
    <source>
        <dbReference type="ARBA" id="ARBA00022475"/>
    </source>
</evidence>
<keyword evidence="5 7" id="KW-1133">Transmembrane helix</keyword>
<evidence type="ECO:0000313" key="10">
    <source>
        <dbReference type="Proteomes" id="UP000019681"/>
    </source>
</evidence>
<keyword evidence="4 7" id="KW-0812">Transmembrane</keyword>
<feature type="transmembrane region" description="Helical" evidence="7">
    <location>
        <begin position="118"/>
        <end position="145"/>
    </location>
</feature>
<dbReference type="PANTHER" id="PTHR33932">
    <property type="entry name" value="NA(+)/H(+) ANTIPORTER SUBUNIT B"/>
    <property type="match status" value="1"/>
</dbReference>
<dbReference type="RefSeq" id="WP_051515050.1">
    <property type="nucleotide sequence ID" value="NZ_AZQP01000022.1"/>
</dbReference>
<dbReference type="InterPro" id="IPR007182">
    <property type="entry name" value="MnhB"/>
</dbReference>
<dbReference type="GO" id="GO:0005886">
    <property type="term" value="C:plasma membrane"/>
    <property type="evidence" value="ECO:0007669"/>
    <property type="project" value="UniProtKB-SubCell"/>
</dbReference>
<sequence length="153" mass="16611">MDKNIKVKNVIVKTAADFFMPIALIFGLYVILHGHLSPGGGFQGGVIVAAAVVLVYLGYGHETTENVFNENLLKKSETFAAIMYAGFAFLGIFYGANFCRNVLADKMGAAGELFSSGTIFWMNFSVGFKVLTGIGFLSLIFFGLLKEKNNESK</sequence>
<feature type="domain" description="Na+/H+ antiporter MnhB subunit-related protein" evidence="8">
    <location>
        <begin position="11"/>
        <end position="134"/>
    </location>
</feature>
<comment type="caution">
    <text evidence="9">The sequence shown here is derived from an EMBL/GenBank/DDBJ whole genome shotgun (WGS) entry which is preliminary data.</text>
</comment>
<evidence type="ECO:0000259" key="8">
    <source>
        <dbReference type="Pfam" id="PF04039"/>
    </source>
</evidence>
<comment type="similarity">
    <text evidence="2">Belongs to the CPA3 antiporters (TC 2.A.63) subunit B family.</text>
</comment>
<evidence type="ECO:0000256" key="6">
    <source>
        <dbReference type="ARBA" id="ARBA00023136"/>
    </source>
</evidence>
<evidence type="ECO:0000256" key="4">
    <source>
        <dbReference type="ARBA" id="ARBA00022692"/>
    </source>
</evidence>
<keyword evidence="10" id="KW-1185">Reference proteome</keyword>
<feature type="transmembrane region" description="Helical" evidence="7">
    <location>
        <begin position="40"/>
        <end position="59"/>
    </location>
</feature>
<proteinExistence type="inferred from homology"/>
<protein>
    <recommendedName>
        <fullName evidence="8">Na+/H+ antiporter MnhB subunit-related protein domain-containing protein</fullName>
    </recommendedName>
</protein>
<dbReference type="Proteomes" id="UP000019681">
    <property type="component" value="Unassembled WGS sequence"/>
</dbReference>
<dbReference type="Pfam" id="PF04039">
    <property type="entry name" value="MnhB"/>
    <property type="match status" value="1"/>
</dbReference>
<evidence type="ECO:0000256" key="7">
    <source>
        <dbReference type="SAM" id="Phobius"/>
    </source>
</evidence>
<reference evidence="9 10" key="1">
    <citation type="journal article" date="2014" name="Genome Announc.">
        <title>Draft Genome Sequence of Fervidicella metallireducens Strain AeBT, an Iron-Reducing Thermoanaerobe from the Great Artesian Basin.</title>
        <authorList>
            <person name="Patel B.K."/>
        </authorList>
    </citation>
    <scope>NUCLEOTIDE SEQUENCE [LARGE SCALE GENOMIC DNA]</scope>
    <source>
        <strain evidence="9 10">AeB</strain>
    </source>
</reference>
<keyword evidence="3" id="KW-1003">Cell membrane</keyword>
<feature type="transmembrane region" description="Helical" evidence="7">
    <location>
        <begin position="12"/>
        <end position="34"/>
    </location>
</feature>
<comment type="subcellular location">
    <subcellularLocation>
        <location evidence="1">Cell membrane</location>
        <topology evidence="1">Multi-pass membrane protein</topology>
    </subcellularLocation>
</comment>
<evidence type="ECO:0000256" key="2">
    <source>
        <dbReference type="ARBA" id="ARBA00009425"/>
    </source>
</evidence>
<dbReference type="OrthoDB" id="9798859at2"/>
<dbReference type="AlphaFoldDB" id="A0A017RWQ4"/>
<dbReference type="InterPro" id="IPR050622">
    <property type="entry name" value="CPA3_antiporter_subunitB"/>
</dbReference>
<dbReference type="EMBL" id="AZQP01000022">
    <property type="protein sequence ID" value="EYE88370.1"/>
    <property type="molecule type" value="Genomic_DNA"/>
</dbReference>
<organism evidence="9 10">
    <name type="scientific">Fervidicella metallireducens AeB</name>
    <dbReference type="NCBI Taxonomy" id="1403537"/>
    <lineage>
        <taxon>Bacteria</taxon>
        <taxon>Bacillati</taxon>
        <taxon>Bacillota</taxon>
        <taxon>Clostridia</taxon>
        <taxon>Eubacteriales</taxon>
        <taxon>Clostridiaceae</taxon>
        <taxon>Fervidicella</taxon>
    </lineage>
</organism>